<evidence type="ECO:0000256" key="1">
    <source>
        <dbReference type="PROSITE-ProRule" id="PRU00339"/>
    </source>
</evidence>
<proteinExistence type="predicted"/>
<accession>A0ABP7N5E4</accession>
<feature type="chain" id="PRO_5047440853" evidence="2">
    <location>
        <begin position="19"/>
        <end position="971"/>
    </location>
</feature>
<dbReference type="SUPFAM" id="SSF48452">
    <property type="entry name" value="TPR-like"/>
    <property type="match status" value="3"/>
</dbReference>
<evidence type="ECO:0000256" key="2">
    <source>
        <dbReference type="SAM" id="SignalP"/>
    </source>
</evidence>
<organism evidence="3 4">
    <name type="scientific">Litoribacillus peritrichatus</name>
    <dbReference type="NCBI Taxonomy" id="718191"/>
    <lineage>
        <taxon>Bacteria</taxon>
        <taxon>Pseudomonadati</taxon>
        <taxon>Pseudomonadota</taxon>
        <taxon>Gammaproteobacteria</taxon>
        <taxon>Oceanospirillales</taxon>
        <taxon>Oceanospirillaceae</taxon>
        <taxon>Litoribacillus</taxon>
    </lineage>
</organism>
<keyword evidence="4" id="KW-1185">Reference proteome</keyword>
<dbReference type="EMBL" id="BAABBN010000012">
    <property type="protein sequence ID" value="GAA3937547.1"/>
    <property type="molecule type" value="Genomic_DNA"/>
</dbReference>
<dbReference type="Pfam" id="PF13432">
    <property type="entry name" value="TPR_16"/>
    <property type="match status" value="1"/>
</dbReference>
<evidence type="ECO:0000313" key="4">
    <source>
        <dbReference type="Proteomes" id="UP001501565"/>
    </source>
</evidence>
<name>A0ABP7N5E4_9GAMM</name>
<protein>
    <submittedName>
        <fullName evidence="3">Tetratricopeptide repeat protein</fullName>
    </submittedName>
</protein>
<dbReference type="Proteomes" id="UP001501565">
    <property type="component" value="Unassembled WGS sequence"/>
</dbReference>
<dbReference type="InterPro" id="IPR019734">
    <property type="entry name" value="TPR_rpt"/>
</dbReference>
<dbReference type="PROSITE" id="PS51257">
    <property type="entry name" value="PROKAR_LIPOPROTEIN"/>
    <property type="match status" value="1"/>
</dbReference>
<gene>
    <name evidence="3" type="ORF">GCM10022277_37370</name>
</gene>
<feature type="signal peptide" evidence="2">
    <location>
        <begin position="1"/>
        <end position="18"/>
    </location>
</feature>
<keyword evidence="1" id="KW-0802">TPR repeat</keyword>
<comment type="caution">
    <text evidence="3">The sequence shown here is derived from an EMBL/GenBank/DDBJ whole genome shotgun (WGS) entry which is preliminary data.</text>
</comment>
<dbReference type="PROSITE" id="PS50005">
    <property type="entry name" value="TPR"/>
    <property type="match status" value="1"/>
</dbReference>
<dbReference type="Pfam" id="PF13174">
    <property type="entry name" value="TPR_6"/>
    <property type="match status" value="2"/>
</dbReference>
<keyword evidence="2" id="KW-0732">Signal</keyword>
<dbReference type="SMART" id="SM00028">
    <property type="entry name" value="TPR"/>
    <property type="match status" value="6"/>
</dbReference>
<evidence type="ECO:0000313" key="3">
    <source>
        <dbReference type="EMBL" id="GAA3937547.1"/>
    </source>
</evidence>
<dbReference type="RefSeq" id="WP_344800139.1">
    <property type="nucleotide sequence ID" value="NZ_BAABBN010000012.1"/>
</dbReference>
<feature type="repeat" description="TPR" evidence="1">
    <location>
        <begin position="623"/>
        <end position="656"/>
    </location>
</feature>
<dbReference type="Gene3D" id="1.25.40.10">
    <property type="entry name" value="Tetratricopeptide repeat domain"/>
    <property type="match status" value="5"/>
</dbReference>
<dbReference type="InterPro" id="IPR011990">
    <property type="entry name" value="TPR-like_helical_dom_sf"/>
</dbReference>
<sequence length="971" mass="110996">MIAFIRCGLIVVSLFLIAACASEQVLVQSEQPNVVERQKPKIESVDEIDRAVIPDIAPVNVQAVTHTSVVQSYQKALALISDPAIRAKIERRLAGLAMVESEEMQVQGETVEQQRAALNKFDSTILSYKKFLKDYPDHPDNDIVYYQLAKAYGLKGDLETSDKLLAKLLALFPDSKLAAEANYRRAEYFYSSKKYHIAERAYKQVLKQGSESKFDKNARYMLAWSLFKQSEYELALDQFTVLLDELAPTKAVYDTLTKNQKALIEDSFRAMSYGFSYQEGGDSVVAHFNKHGKKHYESLVFSSLGLLYQSKERYQDAADTYLAYIKRHPLAEDGPDVYARVIKVYELGRFPSVIIPAKEEYATRYGIHSQWHQAQSSVPETHTLRLKSYISQLASYFHTRGQKAKKAPEKQKEYFGKAIVWYKTYIEDFPKEADVAQKFHRSGDVYVLLGETHKAAAVYLSAAYEYPDYDILARSSAGYSAVVAYQTIAEASQSEADQRAKITQSMRYASEFANDARSIGVLVDASESLLKLNDYEEARKTAQSVIVRLLESGKSEYSIDQDRSSLSWQPYSTRKHRRASWVVVGHASFELADYPKAEHAYTQALRLMGKKHKLYPSLRQRVAISIYRQGELFAKNNENQKALDEYSRVLVVIPEADIKVQTQYDITAQLLILKQWPEAIKKLSAFRKTYPKHELSGGIRGKLIYAYEESGRWADAANELTVLSNDEKENQDTRRKALYQSAEYYEKDGRVDKAIDRYRTYAHGYPDPFVVNLETQNKLAELYKAKGETNKRKFWLKKIIKNDRNAGSDRSARSQYLAASASFELAEDDWKRFTRAKLTLPLGKSIKVKQKAMQKVIKKYTSVADYGVAEYSTASTHRIAEAYYRMSQDLMDSQRPKGLNALELEQYDILLEEQAYPFEETSIEVYETNVARTKDGVYDQWVKDSFSKLAIILPARYAKEEQVEGYAEVIQ</sequence>
<reference evidence="4" key="1">
    <citation type="journal article" date="2019" name="Int. J. Syst. Evol. Microbiol.">
        <title>The Global Catalogue of Microorganisms (GCM) 10K type strain sequencing project: providing services to taxonomists for standard genome sequencing and annotation.</title>
        <authorList>
            <consortium name="The Broad Institute Genomics Platform"/>
            <consortium name="The Broad Institute Genome Sequencing Center for Infectious Disease"/>
            <person name="Wu L."/>
            <person name="Ma J."/>
        </authorList>
    </citation>
    <scope>NUCLEOTIDE SEQUENCE [LARGE SCALE GENOMIC DNA]</scope>
    <source>
        <strain evidence="4">JCM 17551</strain>
    </source>
</reference>